<gene>
    <name evidence="7" type="ORF">EV356DRAFT_535788</name>
</gene>
<sequence length="551" mass="61979">MADEQPRPLRILSLDGGGVKGITSLIILQAIFDKLSQEIGRVVRSYEYFDLIGGTSTGGLIAVLLGVLHCNVDEAIQIYNLQAPKIFKPKWWTQRLTSRYLGTKLKHYWFEGRNLERAVTEVLMWRGESPDMPLLQANDGKSKTFVCAVSAHSTHTELLRSYSTTRTDHTNYHCSAIEAVRATSAAPLFFEPIEISRLNSGSTATFIGGGLRVNNPIWELLSEAEHIWPGRDIGCLLSIGTGIAGFRTQQKQSARSIGEIRKETQSRWEIFPLLGTISKDDMEKFARMPYMEAIAESYIRDQALDIERCAKELANPTALVASLRNSSSFFLPVCPLSQSPDRQSASRDDGSPDPLKVNPFETATQSPFDQYMKRGYSQNPRAEALSSKDIHWRLEAALSDFTQALKALRAQGNGNTKEFHHVYKKLMDTEEGFSHSHLITPEARLEHLEEAQQWGARARDMARQTGKQSMLAQTELLLVCLEAREIELGARQGPPSGSLLSRRDMVLQKLLEKMQSIRSNPPGDAKRLQEFERQTNLWRGRIKNGLRFNCN</sequence>
<dbReference type="EMBL" id="ML991831">
    <property type="protein sequence ID" value="KAF2231095.1"/>
    <property type="molecule type" value="Genomic_DNA"/>
</dbReference>
<organism evidence="7 8">
    <name type="scientific">Viridothelium virens</name>
    <name type="common">Speckled blister lichen</name>
    <name type="synonym">Trypethelium virens</name>
    <dbReference type="NCBI Taxonomy" id="1048519"/>
    <lineage>
        <taxon>Eukaryota</taxon>
        <taxon>Fungi</taxon>
        <taxon>Dikarya</taxon>
        <taxon>Ascomycota</taxon>
        <taxon>Pezizomycotina</taxon>
        <taxon>Dothideomycetes</taxon>
        <taxon>Dothideomycetes incertae sedis</taxon>
        <taxon>Trypetheliales</taxon>
        <taxon>Trypetheliaceae</taxon>
        <taxon>Viridothelium</taxon>
    </lineage>
</organism>
<dbReference type="GO" id="GO:0016020">
    <property type="term" value="C:membrane"/>
    <property type="evidence" value="ECO:0007669"/>
    <property type="project" value="TreeGrafter"/>
</dbReference>
<dbReference type="GO" id="GO:0047499">
    <property type="term" value="F:calcium-independent phospholipase A2 activity"/>
    <property type="evidence" value="ECO:0007669"/>
    <property type="project" value="TreeGrafter"/>
</dbReference>
<evidence type="ECO:0000259" key="6">
    <source>
        <dbReference type="PROSITE" id="PS51635"/>
    </source>
</evidence>
<keyword evidence="8" id="KW-1185">Reference proteome</keyword>
<proteinExistence type="predicted"/>
<feature type="short sequence motif" description="GXGXXG" evidence="4">
    <location>
        <begin position="16"/>
        <end position="21"/>
    </location>
</feature>
<accession>A0A6A6GZ96</accession>
<dbReference type="PANTHER" id="PTHR24185">
    <property type="entry name" value="CALCIUM-INDEPENDENT PHOSPHOLIPASE A2-GAMMA"/>
    <property type="match status" value="1"/>
</dbReference>
<dbReference type="Gene3D" id="3.40.1090.10">
    <property type="entry name" value="Cytosolic phospholipase A2 catalytic domain"/>
    <property type="match status" value="1"/>
</dbReference>
<dbReference type="GO" id="GO:0016042">
    <property type="term" value="P:lipid catabolic process"/>
    <property type="evidence" value="ECO:0007669"/>
    <property type="project" value="UniProtKB-KW"/>
</dbReference>
<dbReference type="PROSITE" id="PS51635">
    <property type="entry name" value="PNPLA"/>
    <property type="match status" value="1"/>
</dbReference>
<feature type="domain" description="PNPLA" evidence="6">
    <location>
        <begin position="12"/>
        <end position="221"/>
    </location>
</feature>
<evidence type="ECO:0000256" key="1">
    <source>
        <dbReference type="ARBA" id="ARBA00022801"/>
    </source>
</evidence>
<dbReference type="PANTHER" id="PTHR24185:SF1">
    <property type="entry name" value="CALCIUM-INDEPENDENT PHOSPHOLIPASE A2-GAMMA"/>
    <property type="match status" value="1"/>
</dbReference>
<dbReference type="Pfam" id="PF01734">
    <property type="entry name" value="Patatin"/>
    <property type="match status" value="1"/>
</dbReference>
<dbReference type="GO" id="GO:0019369">
    <property type="term" value="P:arachidonate metabolic process"/>
    <property type="evidence" value="ECO:0007669"/>
    <property type="project" value="TreeGrafter"/>
</dbReference>
<evidence type="ECO:0000313" key="8">
    <source>
        <dbReference type="Proteomes" id="UP000800092"/>
    </source>
</evidence>
<name>A0A6A6GZ96_VIRVR</name>
<dbReference type="InterPro" id="IPR002641">
    <property type="entry name" value="PNPLA_dom"/>
</dbReference>
<keyword evidence="3" id="KW-0443">Lipid metabolism</keyword>
<evidence type="ECO:0000256" key="2">
    <source>
        <dbReference type="ARBA" id="ARBA00022963"/>
    </source>
</evidence>
<evidence type="ECO:0000313" key="7">
    <source>
        <dbReference type="EMBL" id="KAF2231095.1"/>
    </source>
</evidence>
<evidence type="ECO:0000256" key="4">
    <source>
        <dbReference type="PROSITE-ProRule" id="PRU01161"/>
    </source>
</evidence>
<keyword evidence="1" id="KW-0378">Hydrolase</keyword>
<dbReference type="InterPro" id="IPR016035">
    <property type="entry name" value="Acyl_Trfase/lysoPLipase"/>
</dbReference>
<feature type="short sequence motif" description="GXSXG" evidence="4">
    <location>
        <begin position="54"/>
        <end position="58"/>
    </location>
</feature>
<dbReference type="OrthoDB" id="1658288at2759"/>
<feature type="region of interest" description="Disordered" evidence="5">
    <location>
        <begin position="337"/>
        <end position="364"/>
    </location>
</feature>
<protein>
    <submittedName>
        <fullName evidence="7">FabD/lysophospholipase-like protein</fullName>
    </submittedName>
</protein>
<evidence type="ECO:0000256" key="5">
    <source>
        <dbReference type="SAM" id="MobiDB-lite"/>
    </source>
</evidence>
<dbReference type="AlphaFoldDB" id="A0A6A6GZ96"/>
<keyword evidence="2" id="KW-0442">Lipid degradation</keyword>
<dbReference type="GO" id="GO:0046486">
    <property type="term" value="P:glycerolipid metabolic process"/>
    <property type="evidence" value="ECO:0007669"/>
    <property type="project" value="UniProtKB-ARBA"/>
</dbReference>
<comment type="caution">
    <text evidence="4">Lacks conserved residue(s) required for the propagation of feature annotation.</text>
</comment>
<reference evidence="7" key="1">
    <citation type="journal article" date="2020" name="Stud. Mycol.">
        <title>101 Dothideomycetes genomes: a test case for predicting lifestyles and emergence of pathogens.</title>
        <authorList>
            <person name="Haridas S."/>
            <person name="Albert R."/>
            <person name="Binder M."/>
            <person name="Bloem J."/>
            <person name="Labutti K."/>
            <person name="Salamov A."/>
            <person name="Andreopoulos B."/>
            <person name="Baker S."/>
            <person name="Barry K."/>
            <person name="Bills G."/>
            <person name="Bluhm B."/>
            <person name="Cannon C."/>
            <person name="Castanera R."/>
            <person name="Culley D."/>
            <person name="Daum C."/>
            <person name="Ezra D."/>
            <person name="Gonzalez J."/>
            <person name="Henrissat B."/>
            <person name="Kuo A."/>
            <person name="Liang C."/>
            <person name="Lipzen A."/>
            <person name="Lutzoni F."/>
            <person name="Magnuson J."/>
            <person name="Mondo S."/>
            <person name="Nolan M."/>
            <person name="Ohm R."/>
            <person name="Pangilinan J."/>
            <person name="Park H.-J."/>
            <person name="Ramirez L."/>
            <person name="Alfaro M."/>
            <person name="Sun H."/>
            <person name="Tritt A."/>
            <person name="Yoshinaga Y."/>
            <person name="Zwiers L.-H."/>
            <person name="Turgeon B."/>
            <person name="Goodwin S."/>
            <person name="Spatafora J."/>
            <person name="Crous P."/>
            <person name="Grigoriev I."/>
        </authorList>
    </citation>
    <scope>NUCLEOTIDE SEQUENCE</scope>
    <source>
        <strain evidence="7">Tuck. ex Michener</strain>
    </source>
</reference>
<evidence type="ECO:0000256" key="3">
    <source>
        <dbReference type="ARBA" id="ARBA00023098"/>
    </source>
</evidence>
<dbReference type="SUPFAM" id="SSF52151">
    <property type="entry name" value="FabD/lysophospholipase-like"/>
    <property type="match status" value="1"/>
</dbReference>
<dbReference type="Proteomes" id="UP000800092">
    <property type="component" value="Unassembled WGS sequence"/>
</dbReference>